<accession>A0ABN1NM13</accession>
<evidence type="ECO:0000256" key="1">
    <source>
        <dbReference type="SAM" id="MobiDB-lite"/>
    </source>
</evidence>
<keyword evidence="2" id="KW-0812">Transmembrane</keyword>
<keyword evidence="2" id="KW-0472">Membrane</keyword>
<reference evidence="3 4" key="1">
    <citation type="journal article" date="2019" name="Int. J. Syst. Evol. Microbiol.">
        <title>The Global Catalogue of Microorganisms (GCM) 10K type strain sequencing project: providing services to taxonomists for standard genome sequencing and annotation.</title>
        <authorList>
            <consortium name="The Broad Institute Genomics Platform"/>
            <consortium name="The Broad Institute Genome Sequencing Center for Infectious Disease"/>
            <person name="Wu L."/>
            <person name="Ma J."/>
        </authorList>
    </citation>
    <scope>NUCLEOTIDE SEQUENCE [LARGE SCALE GENOMIC DNA]</scope>
    <source>
        <strain evidence="3 4">JCM 11136</strain>
    </source>
</reference>
<organism evidence="3 4">
    <name type="scientific">Nonomuraea longicatena</name>
    <dbReference type="NCBI Taxonomy" id="83682"/>
    <lineage>
        <taxon>Bacteria</taxon>
        <taxon>Bacillati</taxon>
        <taxon>Actinomycetota</taxon>
        <taxon>Actinomycetes</taxon>
        <taxon>Streptosporangiales</taxon>
        <taxon>Streptosporangiaceae</taxon>
        <taxon>Nonomuraea</taxon>
    </lineage>
</organism>
<evidence type="ECO:0000256" key="2">
    <source>
        <dbReference type="SAM" id="Phobius"/>
    </source>
</evidence>
<dbReference type="Proteomes" id="UP001501578">
    <property type="component" value="Unassembled WGS sequence"/>
</dbReference>
<proteinExistence type="predicted"/>
<dbReference type="EMBL" id="BAAAHQ010000001">
    <property type="protein sequence ID" value="GAA0911364.1"/>
    <property type="molecule type" value="Genomic_DNA"/>
</dbReference>
<protein>
    <submittedName>
        <fullName evidence="3">Uncharacterized protein</fullName>
    </submittedName>
</protein>
<sequence>MRDVYRGIVVALAVAAVAAGIFLVYPSGPDEVAARPVAAPSAVPATSSEPAPSASPAATVPAAVPATPSPTATPTIAPGYTAMEALAADRRLPKLTRKVKRTSLPAPAKRVHRDKRAGVAVPRLGKPWKTFGAAPFTSKQVLPKPRGRAQRGLLVTCPLPIEEQRSARDTALLAARWSLNHHPEGAKVRWLASQRVKGGWALMYRVVYGKRQSVAAVVVVDRKGMDRPALAFVSVPDTHRRQWRDVKRVISGIRVLG</sequence>
<keyword evidence="4" id="KW-1185">Reference proteome</keyword>
<name>A0ABN1NM13_9ACTN</name>
<comment type="caution">
    <text evidence="3">The sequence shown here is derived from an EMBL/GenBank/DDBJ whole genome shotgun (WGS) entry which is preliminary data.</text>
</comment>
<evidence type="ECO:0000313" key="3">
    <source>
        <dbReference type="EMBL" id="GAA0911364.1"/>
    </source>
</evidence>
<evidence type="ECO:0000313" key="4">
    <source>
        <dbReference type="Proteomes" id="UP001501578"/>
    </source>
</evidence>
<keyword evidence="2" id="KW-1133">Transmembrane helix</keyword>
<feature type="transmembrane region" description="Helical" evidence="2">
    <location>
        <begin position="7"/>
        <end position="25"/>
    </location>
</feature>
<feature type="region of interest" description="Disordered" evidence="1">
    <location>
        <begin position="42"/>
        <end position="75"/>
    </location>
</feature>
<gene>
    <name evidence="3" type="ORF">GCM10009560_00430</name>
</gene>